<keyword evidence="1" id="KW-0472">Membrane</keyword>
<name>A0A3E4GQ13_9FIRM</name>
<evidence type="ECO:0000313" key="4">
    <source>
        <dbReference type="EMBL" id="RGT90229.1"/>
    </source>
</evidence>
<accession>A0A3E4GQ13</accession>
<evidence type="ECO:0000256" key="1">
    <source>
        <dbReference type="SAM" id="Phobius"/>
    </source>
</evidence>
<reference evidence="7 8" key="1">
    <citation type="submission" date="2018-08" db="EMBL/GenBank/DDBJ databases">
        <title>A genome reference for cultivated species of the human gut microbiota.</title>
        <authorList>
            <person name="Zou Y."/>
            <person name="Xue W."/>
            <person name="Luo G."/>
        </authorList>
    </citation>
    <scope>NUCLEOTIDE SEQUENCE [LARGE SCALE GENOMIC DNA]</scope>
    <source>
        <strain evidence="4 8">AF18-12LB</strain>
        <strain evidence="6 10">AM22-12LB</strain>
        <strain evidence="5 9">AM23-3</strain>
        <strain evidence="3 7">TM07-19</strain>
    </source>
</reference>
<sequence>MIKIILLAYLLLINIITYFTYAADKTKARQNKWRIPERTLILLALLGGSPAALLAMKHYHHKTRHLKFKLGIPIILIIQIIITFFLYPNI</sequence>
<dbReference type="RefSeq" id="WP_117557752.1">
    <property type="nucleotide sequence ID" value="NZ_CAXSNH010000015.1"/>
</dbReference>
<dbReference type="GO" id="GO:0003676">
    <property type="term" value="F:nucleic acid binding"/>
    <property type="evidence" value="ECO:0007669"/>
    <property type="project" value="InterPro"/>
</dbReference>
<comment type="caution">
    <text evidence="3">The sequence shown here is derived from an EMBL/GenBank/DDBJ whole genome shotgun (WGS) entry which is preliminary data.</text>
</comment>
<organism evidence="3 7">
    <name type="scientific">Coprococcus comes</name>
    <dbReference type="NCBI Taxonomy" id="410072"/>
    <lineage>
        <taxon>Bacteria</taxon>
        <taxon>Bacillati</taxon>
        <taxon>Bacillota</taxon>
        <taxon>Clostridia</taxon>
        <taxon>Lachnospirales</taxon>
        <taxon>Lachnospiraceae</taxon>
        <taxon>Coprococcus</taxon>
    </lineage>
</organism>
<evidence type="ECO:0000313" key="10">
    <source>
        <dbReference type="Proteomes" id="UP000286595"/>
    </source>
</evidence>
<dbReference type="EMBL" id="QRHO01000031">
    <property type="protein sequence ID" value="RHF80667.1"/>
    <property type="molecule type" value="Genomic_DNA"/>
</dbReference>
<dbReference type="InterPro" id="IPR010718">
    <property type="entry name" value="DUF1294"/>
</dbReference>
<dbReference type="Pfam" id="PF06961">
    <property type="entry name" value="DUF1294"/>
    <property type="match status" value="1"/>
</dbReference>
<dbReference type="InterPro" id="IPR012156">
    <property type="entry name" value="Cold_shock_CspA"/>
</dbReference>
<reference evidence="2 11" key="3">
    <citation type="submission" date="2020-07" db="EMBL/GenBank/DDBJ databases">
        <title>Bacterial metabolism rescues the inhibition of intestinal drug absorption by food and drug additives.</title>
        <authorList>
            <person name="Zou L."/>
            <person name="Spanogiannopoulos P."/>
            <person name="Chien H.-C."/>
            <person name="Pieper L.M."/>
            <person name="Cai W."/>
            <person name="Khuri N."/>
            <person name="Pottel J."/>
            <person name="Vora B."/>
            <person name="Ni Z."/>
            <person name="Tsakalozou E."/>
            <person name="Zhang W."/>
            <person name="Shoichet B.K."/>
            <person name="Giacomini K.M."/>
            <person name="Turnbaugh P.J."/>
        </authorList>
    </citation>
    <scope>NUCLEOTIDE SEQUENCE [LARGE SCALE GENOMIC DNA]</scope>
    <source>
        <strain evidence="2 11">F22</strain>
    </source>
</reference>
<dbReference type="Proteomes" id="UP000260655">
    <property type="component" value="Unassembled WGS sequence"/>
</dbReference>
<evidence type="ECO:0000313" key="6">
    <source>
        <dbReference type="EMBL" id="RHG61274.1"/>
    </source>
</evidence>
<proteinExistence type="predicted"/>
<dbReference type="Proteomes" id="UP000284579">
    <property type="component" value="Unassembled WGS sequence"/>
</dbReference>
<dbReference type="Proteomes" id="UP000286595">
    <property type="component" value="Unassembled WGS sequence"/>
</dbReference>
<dbReference type="Proteomes" id="UP000554488">
    <property type="component" value="Unassembled WGS sequence"/>
</dbReference>
<keyword evidence="8" id="KW-1185">Reference proteome</keyword>
<evidence type="ECO:0000313" key="9">
    <source>
        <dbReference type="Proteomes" id="UP000284579"/>
    </source>
</evidence>
<dbReference type="AlphaFoldDB" id="A0A3E4GQ13"/>
<evidence type="ECO:0000313" key="5">
    <source>
        <dbReference type="EMBL" id="RHF80667.1"/>
    </source>
</evidence>
<keyword evidence="1" id="KW-1133">Transmembrane helix</keyword>
<evidence type="ECO:0000313" key="7">
    <source>
        <dbReference type="Proteomes" id="UP000260655"/>
    </source>
</evidence>
<dbReference type="EMBL" id="QRXJ01000008">
    <property type="protein sequence ID" value="RGT90229.1"/>
    <property type="molecule type" value="Genomic_DNA"/>
</dbReference>
<evidence type="ECO:0000313" key="2">
    <source>
        <dbReference type="EMBL" id="NUN85699.1"/>
    </source>
</evidence>
<evidence type="ECO:0000313" key="8">
    <source>
        <dbReference type="Proteomes" id="UP000283360"/>
    </source>
</evidence>
<feature type="transmembrane region" description="Helical" evidence="1">
    <location>
        <begin position="38"/>
        <end position="56"/>
    </location>
</feature>
<dbReference type="EMBL" id="QRIM01000005">
    <property type="protein sequence ID" value="RHG61274.1"/>
    <property type="molecule type" value="Genomic_DNA"/>
</dbReference>
<dbReference type="Proteomes" id="UP000283360">
    <property type="component" value="Unassembled WGS sequence"/>
</dbReference>
<dbReference type="PIRSF" id="PIRSF002599">
    <property type="entry name" value="Cold_shock_A"/>
    <property type="match status" value="1"/>
</dbReference>
<evidence type="ECO:0000313" key="11">
    <source>
        <dbReference type="Proteomes" id="UP000554488"/>
    </source>
</evidence>
<protein>
    <submittedName>
        <fullName evidence="3">DUF1294 domain-containing protein</fullName>
    </submittedName>
</protein>
<dbReference type="EMBL" id="JABWDC010000009">
    <property type="protein sequence ID" value="NUN85699.1"/>
    <property type="molecule type" value="Genomic_DNA"/>
</dbReference>
<reference evidence="2 11" key="2">
    <citation type="submission" date="2020-04" db="EMBL/GenBank/DDBJ databases">
        <authorList>
            <person name="Pieper L."/>
        </authorList>
    </citation>
    <scope>NUCLEOTIDE SEQUENCE [LARGE SCALE GENOMIC DNA]</scope>
    <source>
        <strain evidence="2 11">F22</strain>
    </source>
</reference>
<keyword evidence="1" id="KW-0812">Transmembrane</keyword>
<dbReference type="EMBL" id="QSOV01000008">
    <property type="protein sequence ID" value="RGJ23186.1"/>
    <property type="molecule type" value="Genomic_DNA"/>
</dbReference>
<feature type="transmembrane region" description="Helical" evidence="1">
    <location>
        <begin position="68"/>
        <end position="87"/>
    </location>
</feature>
<gene>
    <name evidence="6" type="ORF">DW252_06085</name>
    <name evidence="5" type="ORF">DW656_15005</name>
    <name evidence="4" type="ORF">DWX03_07370</name>
    <name evidence="3" type="ORF">DXD67_09145</name>
    <name evidence="2" type="ORF">HUU93_03630</name>
</gene>
<evidence type="ECO:0000313" key="3">
    <source>
        <dbReference type="EMBL" id="RGJ23186.1"/>
    </source>
</evidence>